<keyword evidence="4 7" id="KW-0560">Oxidoreductase</keyword>
<keyword evidence="5 7" id="KW-0408">Iron</keyword>
<dbReference type="PRINTS" id="PR00463">
    <property type="entry name" value="EP450I"/>
</dbReference>
<dbReference type="InterPro" id="IPR002401">
    <property type="entry name" value="Cyt_P450_E_grp-I"/>
</dbReference>
<dbReference type="PANTHER" id="PTHR24289">
    <property type="entry name" value="STEROID 17-ALPHA-HYDROXYLASE/17,20 LYASE"/>
    <property type="match status" value="1"/>
</dbReference>
<evidence type="ECO:0000313" key="8">
    <source>
        <dbReference type="Proteomes" id="UP001652625"/>
    </source>
</evidence>
<evidence type="ECO:0000256" key="7">
    <source>
        <dbReference type="RuleBase" id="RU000461"/>
    </source>
</evidence>
<dbReference type="RefSeq" id="XP_065676326.1">
    <property type="nucleotide sequence ID" value="XM_065820254.1"/>
</dbReference>
<dbReference type="SUPFAM" id="SSF48264">
    <property type="entry name" value="Cytochrome P450"/>
    <property type="match status" value="1"/>
</dbReference>
<evidence type="ECO:0000313" key="10">
    <source>
        <dbReference type="RefSeq" id="XP_065676327.1"/>
    </source>
</evidence>
<dbReference type="Gene3D" id="1.10.630.10">
    <property type="entry name" value="Cytochrome P450"/>
    <property type="match status" value="1"/>
</dbReference>
<organism evidence="8 9">
    <name type="scientific">Hydra vulgaris</name>
    <name type="common">Hydra</name>
    <name type="synonym">Hydra attenuata</name>
    <dbReference type="NCBI Taxonomy" id="6087"/>
    <lineage>
        <taxon>Eukaryota</taxon>
        <taxon>Metazoa</taxon>
        <taxon>Cnidaria</taxon>
        <taxon>Hydrozoa</taxon>
        <taxon>Hydroidolina</taxon>
        <taxon>Anthoathecata</taxon>
        <taxon>Aplanulata</taxon>
        <taxon>Hydridae</taxon>
        <taxon>Hydra</taxon>
    </lineage>
</organism>
<dbReference type="Pfam" id="PF00067">
    <property type="entry name" value="p450"/>
    <property type="match status" value="1"/>
</dbReference>
<dbReference type="PROSITE" id="PS00086">
    <property type="entry name" value="CYTOCHROME_P450"/>
    <property type="match status" value="1"/>
</dbReference>
<keyword evidence="3 7" id="KW-0479">Metal-binding</keyword>
<keyword evidence="6 7" id="KW-0503">Monooxygenase</keyword>
<name>A0ABM4DP19_HYDVU</name>
<evidence type="ECO:0000256" key="2">
    <source>
        <dbReference type="ARBA" id="ARBA00022617"/>
    </source>
</evidence>
<evidence type="ECO:0000256" key="5">
    <source>
        <dbReference type="ARBA" id="ARBA00023004"/>
    </source>
</evidence>
<sequence length="506" mass="58439">MFLEIAFGVTAPLLLYVIATYLDHLFKCRFFPPGPFPLPIIGNLHLIGKKPHEKFVEYSKKYGEVFSLSFGMHRVVIVSGKDSIREVLVQKSNIFAGRPKNYIANIVSRGYKNIGYGDIGPKWKILRKIAHSSLKNYGESTKHLETLVVKESEELHKRLFKNCNRSTELEDEFGVAVLNVICFIVFSKRYENKDSEFKKILMYMNYVFSGVASTNFTSFIPWLRFFPLDGLRKLKKGLSIRDPVLRKQLLYHRETYNESNMRDYTDYVIQFSRDEAILKKFGEQLTDDYLELLLNDIFIAGTETTLTTLLWSIIYLIHWPKFQDEIYNEIVSTIGKDRYPSTKDRNLLPLVNAALSETLRLSSVTPLGVPHKAMEDTTLLNDLKIPKGTTILTNLWQLHHNENCWENPHDFNPYRWFTNDQTLDSIKSMNFLPFSAGTRVCLGKGIAEVELFLFYSRLVRDFKFEVKPGDSLPSLDGNYGITLTPRVFTTFVVARNDSLIARNHSL</sequence>
<protein>
    <submittedName>
        <fullName evidence="9 10">Steroid 17-alpha-hydroxylase/17,20 lyase-like</fullName>
    </submittedName>
</protein>
<dbReference type="InterPro" id="IPR001128">
    <property type="entry name" value="Cyt_P450"/>
</dbReference>
<keyword evidence="2 7" id="KW-0349">Heme</keyword>
<dbReference type="RefSeq" id="XP_065676327.1">
    <property type="nucleotide sequence ID" value="XM_065820255.1"/>
</dbReference>
<dbReference type="InterPro" id="IPR017972">
    <property type="entry name" value="Cyt_P450_CS"/>
</dbReference>
<evidence type="ECO:0000256" key="4">
    <source>
        <dbReference type="ARBA" id="ARBA00023002"/>
    </source>
</evidence>
<dbReference type="Proteomes" id="UP001652625">
    <property type="component" value="Chromosome 15"/>
</dbReference>
<dbReference type="InterPro" id="IPR036396">
    <property type="entry name" value="Cyt_P450_sf"/>
</dbReference>
<dbReference type="PANTHER" id="PTHR24289:SF1">
    <property type="entry name" value="STEROID 17-ALPHA-HYDROXYLASE_17,20 LYASE"/>
    <property type="match status" value="1"/>
</dbReference>
<evidence type="ECO:0000256" key="1">
    <source>
        <dbReference type="ARBA" id="ARBA00010617"/>
    </source>
</evidence>
<evidence type="ECO:0000256" key="3">
    <source>
        <dbReference type="ARBA" id="ARBA00022723"/>
    </source>
</evidence>
<evidence type="ECO:0000256" key="6">
    <source>
        <dbReference type="ARBA" id="ARBA00023033"/>
    </source>
</evidence>
<dbReference type="PRINTS" id="PR00385">
    <property type="entry name" value="P450"/>
</dbReference>
<evidence type="ECO:0000313" key="9">
    <source>
        <dbReference type="RefSeq" id="XP_065676326.1"/>
    </source>
</evidence>
<gene>
    <name evidence="9 10" type="primary">LOC136092314</name>
</gene>
<dbReference type="GeneID" id="136092314"/>
<keyword evidence="8" id="KW-1185">Reference proteome</keyword>
<accession>A0ABM4DP19</accession>
<reference evidence="9 10" key="1">
    <citation type="submission" date="2025-05" db="UniProtKB">
        <authorList>
            <consortium name="RefSeq"/>
        </authorList>
    </citation>
    <scope>IDENTIFICATION</scope>
</reference>
<comment type="similarity">
    <text evidence="1 7">Belongs to the cytochrome P450 family.</text>
</comment>
<proteinExistence type="inferred from homology"/>